<gene>
    <name evidence="1" type="ORF">LTS18_014653</name>
</gene>
<proteinExistence type="predicted"/>
<reference evidence="1" key="1">
    <citation type="submission" date="2024-09" db="EMBL/GenBank/DDBJ databases">
        <title>Black Yeasts Isolated from many extreme environments.</title>
        <authorList>
            <person name="Coleine C."/>
            <person name="Stajich J.E."/>
            <person name="Selbmann L."/>
        </authorList>
    </citation>
    <scope>NUCLEOTIDE SEQUENCE</scope>
    <source>
        <strain evidence="1">CCFEE 5737</strain>
    </source>
</reference>
<organism evidence="1 2">
    <name type="scientific">Coniosporium uncinatum</name>
    <dbReference type="NCBI Taxonomy" id="93489"/>
    <lineage>
        <taxon>Eukaryota</taxon>
        <taxon>Fungi</taxon>
        <taxon>Dikarya</taxon>
        <taxon>Ascomycota</taxon>
        <taxon>Pezizomycotina</taxon>
        <taxon>Dothideomycetes</taxon>
        <taxon>Dothideomycetes incertae sedis</taxon>
        <taxon>Coniosporium</taxon>
    </lineage>
</organism>
<sequence>MQPKLTQVDYFFFGAKMRQYDYEQLSDMTEAQREELRDITQASFDKLQQAVTAVESGETQHGALPASVDHAFSVASR</sequence>
<protein>
    <submittedName>
        <fullName evidence="1">Uncharacterized protein</fullName>
    </submittedName>
</protein>
<dbReference type="EMBL" id="JAWDJW010011069">
    <property type="protein sequence ID" value="KAK3045066.1"/>
    <property type="molecule type" value="Genomic_DNA"/>
</dbReference>
<evidence type="ECO:0000313" key="1">
    <source>
        <dbReference type="EMBL" id="KAK3045066.1"/>
    </source>
</evidence>
<evidence type="ECO:0000313" key="2">
    <source>
        <dbReference type="Proteomes" id="UP001186974"/>
    </source>
</evidence>
<comment type="caution">
    <text evidence="1">The sequence shown here is derived from an EMBL/GenBank/DDBJ whole genome shotgun (WGS) entry which is preliminary data.</text>
</comment>
<dbReference type="Proteomes" id="UP001186974">
    <property type="component" value="Unassembled WGS sequence"/>
</dbReference>
<keyword evidence="2" id="KW-1185">Reference proteome</keyword>
<name>A0ACC3CV95_9PEZI</name>
<feature type="non-terminal residue" evidence="1">
    <location>
        <position position="77"/>
    </location>
</feature>
<accession>A0ACC3CV95</accession>